<dbReference type="PANTHER" id="PTHR13520:SF1">
    <property type="entry name" value="RINT1-LIKE PROTEIN MAG2"/>
    <property type="match status" value="1"/>
</dbReference>
<gene>
    <name evidence="1" type="ORF">AYBTSS11_LOCUS551</name>
</gene>
<dbReference type="AlphaFoldDB" id="A0AA86RL97"/>
<evidence type="ECO:0000313" key="2">
    <source>
        <dbReference type="Proteomes" id="UP001189624"/>
    </source>
</evidence>
<dbReference type="Gramene" id="rna-AYBTSS11_LOCUS551">
    <property type="protein sequence ID" value="CAJ1797747.1"/>
    <property type="gene ID" value="gene-AYBTSS11_LOCUS551"/>
</dbReference>
<dbReference type="GO" id="GO:0006890">
    <property type="term" value="P:retrograde vesicle-mediated transport, Golgi to endoplasmic reticulum"/>
    <property type="evidence" value="ECO:0007669"/>
    <property type="project" value="InterPro"/>
</dbReference>
<dbReference type="PROSITE" id="PS51386">
    <property type="entry name" value="RINT1_TIP20"/>
    <property type="match status" value="1"/>
</dbReference>
<dbReference type="PANTHER" id="PTHR13520">
    <property type="entry name" value="RAD50-INTERACTING PROTEIN 1 RINT-1"/>
    <property type="match status" value="1"/>
</dbReference>
<keyword evidence="2" id="KW-1185">Reference proteome</keyword>
<dbReference type="Proteomes" id="UP001189624">
    <property type="component" value="Chromosome 1"/>
</dbReference>
<dbReference type="Pfam" id="PF04437">
    <property type="entry name" value="RINT1_TIP1"/>
    <property type="match status" value="1"/>
</dbReference>
<dbReference type="InterPro" id="IPR007528">
    <property type="entry name" value="RINT1_Tip20"/>
</dbReference>
<protein>
    <recommendedName>
        <fullName evidence="3">RINT1-like protein MAG2</fullName>
    </recommendedName>
</protein>
<dbReference type="EMBL" id="OY731398">
    <property type="protein sequence ID" value="CAJ1797747.1"/>
    <property type="molecule type" value="Genomic_DNA"/>
</dbReference>
<dbReference type="GO" id="GO:0060628">
    <property type="term" value="P:regulation of ER to Golgi vesicle-mediated transport"/>
    <property type="evidence" value="ECO:0007669"/>
    <property type="project" value="TreeGrafter"/>
</dbReference>
<organism evidence="1 2">
    <name type="scientific">Sphenostylis stenocarpa</name>
    <dbReference type="NCBI Taxonomy" id="92480"/>
    <lineage>
        <taxon>Eukaryota</taxon>
        <taxon>Viridiplantae</taxon>
        <taxon>Streptophyta</taxon>
        <taxon>Embryophyta</taxon>
        <taxon>Tracheophyta</taxon>
        <taxon>Spermatophyta</taxon>
        <taxon>Magnoliopsida</taxon>
        <taxon>eudicotyledons</taxon>
        <taxon>Gunneridae</taxon>
        <taxon>Pentapetalae</taxon>
        <taxon>rosids</taxon>
        <taxon>fabids</taxon>
        <taxon>Fabales</taxon>
        <taxon>Fabaceae</taxon>
        <taxon>Papilionoideae</taxon>
        <taxon>50 kb inversion clade</taxon>
        <taxon>NPAAA clade</taxon>
        <taxon>indigoferoid/millettioid clade</taxon>
        <taxon>Phaseoleae</taxon>
        <taxon>Sphenostylis</taxon>
    </lineage>
</organism>
<evidence type="ECO:0008006" key="3">
    <source>
        <dbReference type="Google" id="ProtNLM"/>
    </source>
</evidence>
<evidence type="ECO:0000313" key="1">
    <source>
        <dbReference type="EMBL" id="CAJ1797747.1"/>
    </source>
</evidence>
<dbReference type="GO" id="GO:0070939">
    <property type="term" value="C:Dsl1/NZR complex"/>
    <property type="evidence" value="ECO:0007669"/>
    <property type="project" value="InterPro"/>
</dbReference>
<reference evidence="1" key="1">
    <citation type="submission" date="2023-10" db="EMBL/GenBank/DDBJ databases">
        <authorList>
            <person name="Domelevo Entfellner J.-B."/>
        </authorList>
    </citation>
    <scope>NUCLEOTIDE SEQUENCE</scope>
</reference>
<name>A0AA86RL97_9FABA</name>
<proteinExistence type="predicted"/>
<dbReference type="GO" id="GO:0006888">
    <property type="term" value="P:endoplasmic reticulum to Golgi vesicle-mediated transport"/>
    <property type="evidence" value="ECO:0007669"/>
    <property type="project" value="InterPro"/>
</dbReference>
<accession>A0AA86RL97</accession>
<sequence length="798" mass="90233">MESLQTVPPPSHLSPAALSFLDHRFQTQCALADAPNFDSELQTQCAELDRELDELTRRLGVGLAAYASFSGEIHGLFGHVTDRLTSLSSTIVPDGGRREGDGKGFREELATLAKEVARLETVRVYAETALKLDSLVGDIEDGVSFTMSKSMRKHSSSQNSQEMHMLAIKTMKTTEDILASMTKEHPQWKHLVSAVDHRVDRALAILRPQAIAEHRALLTSLGWPPPLSAFASSNSDARTANQVLNPLLSIRADLKLRYSKNFIALCNLQELQRKRKARQLAGHDREVALRQPLWVIEELVNPLSLASQRHFSKWIDEPEFIFILVYKITRDYVDSMDELLQPLVDEAKLFGYSCREEWISAMVTSLTTYMAKEIFPSYISQLDEESVTGIQSSARISWLHLIDLMIAFDKRIKSLVENSGILLSFDDDDIMQKISSLSIFCDRPDWLDLWAEKELGDALDKLKPDIQNENNWIKKVEGALLSSCTDDHKSPLISNFFLRHLASVIDRCRSLPSVSLRSKFLRLAGLPIIRNFFDSILIRCQEAEGLTALTDDDAVLKVSISINAAHYFESVLKEWSEDGFFLEMGMNEDDEVETESNANIYGGVLPESSRRVIFDDEIKKLEEFRSEWVEKISLVILRGFDAHSRDYVKNKKHWQKGEEGWTVSKDLVEALNYLQSKTSVVEVGLNGRDFVGVWTSLAAGIDRLIFNGILVSHVKFHRSGVDRFDSDMDVIFGVFGAWSLRPEGFFPKTSEGQKLLKLDENRVQECKTGGKNWLKENGFTDLSVTEAEKILKNRVFTS</sequence>